<dbReference type="InterPro" id="IPR012296">
    <property type="entry name" value="Nuclease_put_TT1808"/>
</dbReference>
<dbReference type="InterPro" id="IPR008538">
    <property type="entry name" value="Uma2"/>
</dbReference>
<dbReference type="OrthoDB" id="280487at2"/>
<dbReference type="Pfam" id="PF05685">
    <property type="entry name" value="Uma2"/>
    <property type="match status" value="1"/>
</dbReference>
<protein>
    <recommendedName>
        <fullName evidence="1">Putative restriction endonuclease domain-containing protein</fullName>
    </recommendedName>
</protein>
<feature type="domain" description="Putative restriction endonuclease" evidence="1">
    <location>
        <begin position="20"/>
        <end position="195"/>
    </location>
</feature>
<organism evidence="2 3">
    <name type="scientific">Urbifossiella limnaea</name>
    <dbReference type="NCBI Taxonomy" id="2528023"/>
    <lineage>
        <taxon>Bacteria</taxon>
        <taxon>Pseudomonadati</taxon>
        <taxon>Planctomycetota</taxon>
        <taxon>Planctomycetia</taxon>
        <taxon>Gemmatales</taxon>
        <taxon>Gemmataceae</taxon>
        <taxon>Urbifossiella</taxon>
    </lineage>
</organism>
<keyword evidence="3" id="KW-1185">Reference proteome</keyword>
<dbReference type="EMBL" id="CP036273">
    <property type="protein sequence ID" value="QDU22928.1"/>
    <property type="molecule type" value="Genomic_DNA"/>
</dbReference>
<proteinExistence type="predicted"/>
<reference evidence="2 3" key="1">
    <citation type="submission" date="2019-02" db="EMBL/GenBank/DDBJ databases">
        <title>Deep-cultivation of Planctomycetes and their phenomic and genomic characterization uncovers novel biology.</title>
        <authorList>
            <person name="Wiegand S."/>
            <person name="Jogler M."/>
            <person name="Boedeker C."/>
            <person name="Pinto D."/>
            <person name="Vollmers J."/>
            <person name="Rivas-Marin E."/>
            <person name="Kohn T."/>
            <person name="Peeters S.H."/>
            <person name="Heuer A."/>
            <person name="Rast P."/>
            <person name="Oberbeckmann S."/>
            <person name="Bunk B."/>
            <person name="Jeske O."/>
            <person name="Meyerdierks A."/>
            <person name="Storesund J.E."/>
            <person name="Kallscheuer N."/>
            <person name="Luecker S."/>
            <person name="Lage O.M."/>
            <person name="Pohl T."/>
            <person name="Merkel B.J."/>
            <person name="Hornburger P."/>
            <person name="Mueller R.-W."/>
            <person name="Bruemmer F."/>
            <person name="Labrenz M."/>
            <person name="Spormann A.M."/>
            <person name="Op den Camp H."/>
            <person name="Overmann J."/>
            <person name="Amann R."/>
            <person name="Jetten M.S.M."/>
            <person name="Mascher T."/>
            <person name="Medema M.H."/>
            <person name="Devos D.P."/>
            <person name="Kaster A.-K."/>
            <person name="Ovreas L."/>
            <person name="Rohde M."/>
            <person name="Galperin M.Y."/>
            <person name="Jogler C."/>
        </authorList>
    </citation>
    <scope>NUCLEOTIDE SEQUENCE [LARGE SCALE GENOMIC DNA]</scope>
    <source>
        <strain evidence="2 3">ETA_A1</strain>
    </source>
</reference>
<dbReference type="Proteomes" id="UP000319576">
    <property type="component" value="Chromosome"/>
</dbReference>
<sequence>MAIATLKLGPADHGRELELDEYEAADYEPGHKYEIIDGRLYVSPEANFAEHILEHWLRRKVERYADDNPEVLNHVAQKTRVFVHRRKKATVPEPDLAAYQGLDLSQDFRDIHWRDLGPVLVAEVLVEGDEHKDLERNVGLYFDVPSVREYWVIDGRDDPNRPSLIQHRRYGGRWVVRTHPAGATFTTKLLPGFALVLDPRA</sequence>
<gene>
    <name evidence="2" type="ORF">ETAA1_49170</name>
</gene>
<dbReference type="Gene3D" id="3.90.1570.10">
    <property type="entry name" value="tt1808, chain A"/>
    <property type="match status" value="1"/>
</dbReference>
<dbReference type="AlphaFoldDB" id="A0A517XZN9"/>
<name>A0A517XZN9_9BACT</name>
<dbReference type="SUPFAM" id="SSF52980">
    <property type="entry name" value="Restriction endonuclease-like"/>
    <property type="match status" value="1"/>
</dbReference>
<evidence type="ECO:0000313" key="2">
    <source>
        <dbReference type="EMBL" id="QDU22928.1"/>
    </source>
</evidence>
<accession>A0A517XZN9</accession>
<dbReference type="InterPro" id="IPR011335">
    <property type="entry name" value="Restrct_endonuc-II-like"/>
</dbReference>
<evidence type="ECO:0000313" key="3">
    <source>
        <dbReference type="Proteomes" id="UP000319576"/>
    </source>
</evidence>
<dbReference type="KEGG" id="uli:ETAA1_49170"/>
<dbReference type="CDD" id="cd06260">
    <property type="entry name" value="DUF820-like"/>
    <property type="match status" value="1"/>
</dbReference>
<dbReference type="RefSeq" id="WP_145243037.1">
    <property type="nucleotide sequence ID" value="NZ_CP036273.1"/>
</dbReference>
<evidence type="ECO:0000259" key="1">
    <source>
        <dbReference type="Pfam" id="PF05685"/>
    </source>
</evidence>